<dbReference type="Proteomes" id="UP000283269">
    <property type="component" value="Unassembled WGS sequence"/>
</dbReference>
<dbReference type="InParanoid" id="A0A409XUY0"/>
<sequence>MCPKVSNKPASLNRRIVISTISVLYLLCFFDCIVEWYYLDWVVVINGDTRESIFFGKCGGGSSMDLDTWWLSSEFLIDYFRRITGWSATYYHVSFINILTDMEILPRLGTIAPGDLSPIDTFGFGIHEARAILGNNITSALTFVSLGTTVITTFFIGYRIYSATRLNGSPSRLFNRTVAMIIESAAAYSLVLLLDAIIFVLPSFNVVGSSLNEANSYVGGIVIVVTNQGMAPTFLVARIALTDPNSTVESAIITHISGSQFGSQQGSGSGRSGNATGDVGVGQSAYARSLCLARLGMLVERPRSIALRARCVPVSDYESVLAHKPCTAADTIYSNLI</sequence>
<feature type="transmembrane region" description="Helical" evidence="1">
    <location>
        <begin position="140"/>
        <end position="161"/>
    </location>
</feature>
<organism evidence="2 3">
    <name type="scientific">Psilocybe cyanescens</name>
    <dbReference type="NCBI Taxonomy" id="93625"/>
    <lineage>
        <taxon>Eukaryota</taxon>
        <taxon>Fungi</taxon>
        <taxon>Dikarya</taxon>
        <taxon>Basidiomycota</taxon>
        <taxon>Agaricomycotina</taxon>
        <taxon>Agaricomycetes</taxon>
        <taxon>Agaricomycetidae</taxon>
        <taxon>Agaricales</taxon>
        <taxon>Agaricineae</taxon>
        <taxon>Strophariaceae</taxon>
        <taxon>Psilocybe</taxon>
    </lineage>
</organism>
<comment type="caution">
    <text evidence="2">The sequence shown here is derived from an EMBL/GenBank/DDBJ whole genome shotgun (WGS) entry which is preliminary data.</text>
</comment>
<evidence type="ECO:0000256" key="1">
    <source>
        <dbReference type="SAM" id="Phobius"/>
    </source>
</evidence>
<dbReference type="AlphaFoldDB" id="A0A409XUY0"/>
<evidence type="ECO:0000313" key="2">
    <source>
        <dbReference type="EMBL" id="PPQ94507.1"/>
    </source>
</evidence>
<keyword evidence="1" id="KW-0812">Transmembrane</keyword>
<keyword evidence="1" id="KW-1133">Transmembrane helix</keyword>
<keyword evidence="3" id="KW-1185">Reference proteome</keyword>
<dbReference type="STRING" id="93625.A0A409XUY0"/>
<gene>
    <name evidence="2" type="ORF">CVT25_014161</name>
</gene>
<feature type="transmembrane region" description="Helical" evidence="1">
    <location>
        <begin position="181"/>
        <end position="204"/>
    </location>
</feature>
<reference evidence="2 3" key="1">
    <citation type="journal article" date="2018" name="Evol. Lett.">
        <title>Horizontal gene cluster transfer increased hallucinogenic mushroom diversity.</title>
        <authorList>
            <person name="Reynolds H.T."/>
            <person name="Vijayakumar V."/>
            <person name="Gluck-Thaler E."/>
            <person name="Korotkin H.B."/>
            <person name="Matheny P.B."/>
            <person name="Slot J.C."/>
        </authorList>
    </citation>
    <scope>NUCLEOTIDE SEQUENCE [LARGE SCALE GENOMIC DNA]</scope>
    <source>
        <strain evidence="2 3">2631</strain>
    </source>
</reference>
<keyword evidence="1" id="KW-0472">Membrane</keyword>
<feature type="transmembrane region" description="Helical" evidence="1">
    <location>
        <begin position="216"/>
        <end position="237"/>
    </location>
</feature>
<evidence type="ECO:0000313" key="3">
    <source>
        <dbReference type="Proteomes" id="UP000283269"/>
    </source>
</evidence>
<proteinExistence type="predicted"/>
<dbReference type="EMBL" id="NHYD01000325">
    <property type="protein sequence ID" value="PPQ94507.1"/>
    <property type="molecule type" value="Genomic_DNA"/>
</dbReference>
<protein>
    <submittedName>
        <fullName evidence="2">Uncharacterized protein</fullName>
    </submittedName>
</protein>
<name>A0A409XUY0_PSICY</name>
<feature type="transmembrane region" description="Helical" evidence="1">
    <location>
        <begin position="16"/>
        <end position="39"/>
    </location>
</feature>
<accession>A0A409XUY0</accession>